<accession>A0ABR1CD02</accession>
<dbReference type="EMBL" id="JAVFWL010000002">
    <property type="protein sequence ID" value="KAK6736354.1"/>
    <property type="molecule type" value="Genomic_DNA"/>
</dbReference>
<keyword evidence="2" id="KW-1185">Reference proteome</keyword>
<sequence>MSAVGASQKTCTEGHKCLLEIPTNHHPKRKPSAVEKIIFNPNASTIIKAADLRYQLIKYLNRTNVSLHSPYEWEETTEYLASKDIKPESNLYKQNVSAIHKCTKELMKNYKPPQKDPDSLISGEG</sequence>
<protein>
    <submittedName>
        <fullName evidence="1">Uncharacterized protein</fullName>
    </submittedName>
</protein>
<dbReference type="Proteomes" id="UP001303046">
    <property type="component" value="Unassembled WGS sequence"/>
</dbReference>
<comment type="caution">
    <text evidence="1">The sequence shown here is derived from an EMBL/GenBank/DDBJ whole genome shotgun (WGS) entry which is preliminary data.</text>
</comment>
<evidence type="ECO:0000313" key="1">
    <source>
        <dbReference type="EMBL" id="KAK6736354.1"/>
    </source>
</evidence>
<proteinExistence type="predicted"/>
<gene>
    <name evidence="1" type="primary">Necator_chrII.g6980</name>
    <name evidence="1" type="ORF">RB195_019187</name>
</gene>
<evidence type="ECO:0000313" key="2">
    <source>
        <dbReference type="Proteomes" id="UP001303046"/>
    </source>
</evidence>
<name>A0ABR1CD02_NECAM</name>
<organism evidence="1 2">
    <name type="scientific">Necator americanus</name>
    <name type="common">Human hookworm</name>
    <dbReference type="NCBI Taxonomy" id="51031"/>
    <lineage>
        <taxon>Eukaryota</taxon>
        <taxon>Metazoa</taxon>
        <taxon>Ecdysozoa</taxon>
        <taxon>Nematoda</taxon>
        <taxon>Chromadorea</taxon>
        <taxon>Rhabditida</taxon>
        <taxon>Rhabditina</taxon>
        <taxon>Rhabditomorpha</taxon>
        <taxon>Strongyloidea</taxon>
        <taxon>Ancylostomatidae</taxon>
        <taxon>Bunostominae</taxon>
        <taxon>Necator</taxon>
    </lineage>
</organism>
<reference evidence="1 2" key="1">
    <citation type="submission" date="2023-08" db="EMBL/GenBank/DDBJ databases">
        <title>A Necator americanus chromosomal reference genome.</title>
        <authorList>
            <person name="Ilik V."/>
            <person name="Petrzelkova K.J."/>
            <person name="Pardy F."/>
            <person name="Fuh T."/>
            <person name="Niatou-Singa F.S."/>
            <person name="Gouil Q."/>
            <person name="Baker L."/>
            <person name="Ritchie M.E."/>
            <person name="Jex A.R."/>
            <person name="Gazzola D."/>
            <person name="Li H."/>
            <person name="Toshio Fujiwara R."/>
            <person name="Zhan B."/>
            <person name="Aroian R.V."/>
            <person name="Pafco B."/>
            <person name="Schwarz E.M."/>
        </authorList>
    </citation>
    <scope>NUCLEOTIDE SEQUENCE [LARGE SCALE GENOMIC DNA]</scope>
    <source>
        <strain evidence="1 2">Aroian</strain>
        <tissue evidence="1">Whole animal</tissue>
    </source>
</reference>